<sequence>MGYLAIVLGTVSVVLISCFWKAFMHLTWRPYVITQAYRKQGVRGPAYRFWSGSLEEIRSIRRAAAELILDTHSHDITTRVLPHFAKWIAEYGETFLFWIGPQPLLCISEQEMIKQVLASKHGSYARTDPSPAAMALVGKGLTNIDGSEWARHRRVVNPAFAMDKLKLFTRTMAECTRSMLEAWQDDADAAADHAKEVEVAREFQELTANVISHTAFGSSYSEGKEVFVAQKELQILVIESFLNVNIPGFRYVPTRRNLRIWNLERRIRNKFMGIIRDRLGRNDDDDHLGCGNDLLGLMLEAATRKQDEQKMCMDEIIDECKTFFIAGHETTSHLLIWAMFLLSTNLQWQEKLREEVLRECGMEIPNADTLANLKLVTMVLLEALRIYSPVALLRRKAAKDVTLGNINIKKNTLLMMPIAVTHRNKEVWGDDANEFNPLRFENGILKAAAHPSAFLSFSIGPRACIGQNFAMLEAKTVIAMILQRFSFSLSHKYKHAPIDSATMLQPQSQRVERRRAARVPAVEVASVQRRPFPTVVATALRERRRPSPPPPLSFSPLLLLLLPIPPPPPLCSVARGQPPYPPPSARPSLSPFLAIGHRSTFLTIGRALPLPSEDEELPARAALRLSVFLVDKRWVALCPAHGALVGHESRVSVLHARVAYELDNDADLGHSHWHGGPTSRTKFSTWWHTLSSFLKAKSLLHLLPFLRRKLPPRHWHLIAVKAR</sequence>
<dbReference type="Proteomes" id="UP001055439">
    <property type="component" value="Chromosome 8"/>
</dbReference>
<accession>A0A9E7I2F0</accession>
<keyword evidence="6" id="KW-1133">Transmembrane helix</keyword>
<dbReference type="PROSITE" id="PS00086">
    <property type="entry name" value="CYTOCHROME_P450"/>
    <property type="match status" value="1"/>
</dbReference>
<dbReference type="EMBL" id="CP097510">
    <property type="protein sequence ID" value="URE41387.1"/>
    <property type="molecule type" value="Genomic_DNA"/>
</dbReference>
<keyword evidence="13" id="KW-1185">Reference proteome</keyword>
<keyword evidence="3 11" id="KW-0349">Heme</keyword>
<keyword evidence="9" id="KW-0503">Monooxygenase</keyword>
<dbReference type="GO" id="GO:0016705">
    <property type="term" value="F:oxidoreductase activity, acting on paired donors, with incorporation or reduction of molecular oxygen"/>
    <property type="evidence" value="ECO:0007669"/>
    <property type="project" value="InterPro"/>
</dbReference>
<evidence type="ECO:0000256" key="5">
    <source>
        <dbReference type="ARBA" id="ARBA00022723"/>
    </source>
</evidence>
<dbReference type="InterPro" id="IPR001128">
    <property type="entry name" value="Cyt_P450"/>
</dbReference>
<comment type="similarity">
    <text evidence="2">Belongs to the cytochrome P450 family.</text>
</comment>
<dbReference type="Pfam" id="PF00067">
    <property type="entry name" value="p450"/>
    <property type="match status" value="1"/>
</dbReference>
<organism evidence="12 13">
    <name type="scientific">Musa troglodytarum</name>
    <name type="common">fe'i banana</name>
    <dbReference type="NCBI Taxonomy" id="320322"/>
    <lineage>
        <taxon>Eukaryota</taxon>
        <taxon>Viridiplantae</taxon>
        <taxon>Streptophyta</taxon>
        <taxon>Embryophyta</taxon>
        <taxon>Tracheophyta</taxon>
        <taxon>Spermatophyta</taxon>
        <taxon>Magnoliopsida</taxon>
        <taxon>Liliopsida</taxon>
        <taxon>Zingiberales</taxon>
        <taxon>Musaceae</taxon>
        <taxon>Musa</taxon>
    </lineage>
</organism>
<proteinExistence type="inferred from homology"/>
<comment type="cofactor">
    <cofactor evidence="11">
        <name>heme</name>
        <dbReference type="ChEBI" id="CHEBI:30413"/>
    </cofactor>
</comment>
<keyword evidence="4" id="KW-0812">Transmembrane</keyword>
<keyword evidence="5 11" id="KW-0479">Metal-binding</keyword>
<evidence type="ECO:0000256" key="11">
    <source>
        <dbReference type="PIRSR" id="PIRSR602401-1"/>
    </source>
</evidence>
<dbReference type="GO" id="GO:0016020">
    <property type="term" value="C:membrane"/>
    <property type="evidence" value="ECO:0007669"/>
    <property type="project" value="UniProtKB-SubCell"/>
</dbReference>
<feature type="binding site" description="axial binding residue" evidence="11">
    <location>
        <position position="464"/>
    </location>
    <ligand>
        <name>heme</name>
        <dbReference type="ChEBI" id="CHEBI:30413"/>
    </ligand>
    <ligandPart>
        <name>Fe</name>
        <dbReference type="ChEBI" id="CHEBI:18248"/>
    </ligandPart>
</feature>
<dbReference type="AlphaFoldDB" id="A0A9E7I2F0"/>
<evidence type="ECO:0000256" key="9">
    <source>
        <dbReference type="ARBA" id="ARBA00023033"/>
    </source>
</evidence>
<evidence type="ECO:0000313" key="12">
    <source>
        <dbReference type="EMBL" id="URE41387.1"/>
    </source>
</evidence>
<dbReference type="GO" id="GO:0005506">
    <property type="term" value="F:iron ion binding"/>
    <property type="evidence" value="ECO:0007669"/>
    <property type="project" value="InterPro"/>
</dbReference>
<protein>
    <submittedName>
        <fullName evidence="12">Cytochrome P450</fullName>
    </submittedName>
</protein>
<dbReference type="InterPro" id="IPR036396">
    <property type="entry name" value="Cyt_P450_sf"/>
</dbReference>
<dbReference type="InterPro" id="IPR002401">
    <property type="entry name" value="Cyt_P450_E_grp-I"/>
</dbReference>
<reference evidence="12" key="1">
    <citation type="submission" date="2022-05" db="EMBL/GenBank/DDBJ databases">
        <title>The Musa troglodytarum L. genome provides insights into the mechanism of non-climacteric behaviour and enrichment of carotenoids.</title>
        <authorList>
            <person name="Wang J."/>
        </authorList>
    </citation>
    <scope>NUCLEOTIDE SEQUENCE</scope>
    <source>
        <tissue evidence="12">Leaf</tissue>
    </source>
</reference>
<keyword evidence="10" id="KW-0472">Membrane</keyword>
<dbReference type="PRINTS" id="PR00463">
    <property type="entry name" value="EP450I"/>
</dbReference>
<evidence type="ECO:0000256" key="2">
    <source>
        <dbReference type="ARBA" id="ARBA00010617"/>
    </source>
</evidence>
<dbReference type="PRINTS" id="PR00385">
    <property type="entry name" value="P450"/>
</dbReference>
<evidence type="ECO:0000256" key="7">
    <source>
        <dbReference type="ARBA" id="ARBA00023002"/>
    </source>
</evidence>
<evidence type="ECO:0000256" key="6">
    <source>
        <dbReference type="ARBA" id="ARBA00022989"/>
    </source>
</evidence>
<comment type="subcellular location">
    <subcellularLocation>
        <location evidence="1">Membrane</location>
    </subcellularLocation>
</comment>
<dbReference type="InterPro" id="IPR050665">
    <property type="entry name" value="Cytochrome_P450_Monooxygen"/>
</dbReference>
<name>A0A9E7I2F0_9LILI</name>
<keyword evidence="7" id="KW-0560">Oxidoreductase</keyword>
<dbReference type="OrthoDB" id="634536at2759"/>
<evidence type="ECO:0000256" key="4">
    <source>
        <dbReference type="ARBA" id="ARBA00022692"/>
    </source>
</evidence>
<dbReference type="GO" id="GO:0006629">
    <property type="term" value="P:lipid metabolic process"/>
    <property type="evidence" value="ECO:0007669"/>
    <property type="project" value="UniProtKB-ARBA"/>
</dbReference>
<dbReference type="SUPFAM" id="SSF48264">
    <property type="entry name" value="Cytochrome P450"/>
    <property type="match status" value="1"/>
</dbReference>
<dbReference type="PANTHER" id="PTHR24282">
    <property type="entry name" value="CYTOCHROME P450 FAMILY MEMBER"/>
    <property type="match status" value="1"/>
</dbReference>
<dbReference type="PANTHER" id="PTHR24282:SF135">
    <property type="entry name" value="CYTOCHROME P450 709B2"/>
    <property type="match status" value="1"/>
</dbReference>
<evidence type="ECO:0000313" key="13">
    <source>
        <dbReference type="Proteomes" id="UP001055439"/>
    </source>
</evidence>
<evidence type="ECO:0000256" key="8">
    <source>
        <dbReference type="ARBA" id="ARBA00023004"/>
    </source>
</evidence>
<dbReference type="GO" id="GO:0020037">
    <property type="term" value="F:heme binding"/>
    <property type="evidence" value="ECO:0007669"/>
    <property type="project" value="InterPro"/>
</dbReference>
<dbReference type="InterPro" id="IPR017972">
    <property type="entry name" value="Cyt_P450_CS"/>
</dbReference>
<evidence type="ECO:0000256" key="1">
    <source>
        <dbReference type="ARBA" id="ARBA00004370"/>
    </source>
</evidence>
<keyword evidence="8 11" id="KW-0408">Iron</keyword>
<dbReference type="GO" id="GO:0004497">
    <property type="term" value="F:monooxygenase activity"/>
    <property type="evidence" value="ECO:0007669"/>
    <property type="project" value="UniProtKB-KW"/>
</dbReference>
<dbReference type="Gene3D" id="1.10.630.10">
    <property type="entry name" value="Cytochrome P450"/>
    <property type="match status" value="1"/>
</dbReference>
<gene>
    <name evidence="12" type="ORF">MUK42_07422</name>
</gene>
<evidence type="ECO:0000256" key="3">
    <source>
        <dbReference type="ARBA" id="ARBA00022617"/>
    </source>
</evidence>
<evidence type="ECO:0000256" key="10">
    <source>
        <dbReference type="ARBA" id="ARBA00023136"/>
    </source>
</evidence>